<name>A0A915LN03_MELJA</name>
<dbReference type="AlphaFoldDB" id="A0A915LN03"/>
<protein>
    <submittedName>
        <fullName evidence="3">FLYWCH-type domain-containing protein</fullName>
    </submittedName>
</protein>
<evidence type="ECO:0000313" key="3">
    <source>
        <dbReference type="WBParaSite" id="scaffold14940_cov148.g17706"/>
    </source>
</evidence>
<sequence length="173" mass="20096">MDLEGYRSNLENNENQVNVSSESDNDDSDSEAQLIYFEVGKTKRGELCLWHAGFCYNRKRGNSFRCANRDCKATAKITNEKQLNHHPSLSSFLEATLKDVDKQLDIARAAVLQQKRKRRRRYVLQEQHIMETLERAQYDDDEDLLNLLTLLGLQIQGYVNGLRDNNRRDSVDD</sequence>
<evidence type="ECO:0000256" key="1">
    <source>
        <dbReference type="SAM" id="MobiDB-lite"/>
    </source>
</evidence>
<proteinExistence type="predicted"/>
<keyword evidence="2" id="KW-1185">Reference proteome</keyword>
<feature type="compositionally biased region" description="Low complexity" evidence="1">
    <location>
        <begin position="8"/>
        <end position="22"/>
    </location>
</feature>
<feature type="region of interest" description="Disordered" evidence="1">
    <location>
        <begin position="1"/>
        <end position="28"/>
    </location>
</feature>
<accession>A0A915LN03</accession>
<organism evidence="2 3">
    <name type="scientific">Meloidogyne javanica</name>
    <name type="common">Root-knot nematode worm</name>
    <dbReference type="NCBI Taxonomy" id="6303"/>
    <lineage>
        <taxon>Eukaryota</taxon>
        <taxon>Metazoa</taxon>
        <taxon>Ecdysozoa</taxon>
        <taxon>Nematoda</taxon>
        <taxon>Chromadorea</taxon>
        <taxon>Rhabditida</taxon>
        <taxon>Tylenchina</taxon>
        <taxon>Tylenchomorpha</taxon>
        <taxon>Tylenchoidea</taxon>
        <taxon>Meloidogynidae</taxon>
        <taxon>Meloidogyninae</taxon>
        <taxon>Meloidogyne</taxon>
        <taxon>Meloidogyne incognita group</taxon>
    </lineage>
</organism>
<dbReference type="Proteomes" id="UP000887561">
    <property type="component" value="Unplaced"/>
</dbReference>
<evidence type="ECO:0000313" key="2">
    <source>
        <dbReference type="Proteomes" id="UP000887561"/>
    </source>
</evidence>
<dbReference type="WBParaSite" id="scaffold14940_cov148.g17706">
    <property type="protein sequence ID" value="scaffold14940_cov148.g17706"/>
    <property type="gene ID" value="scaffold14940_cov148.g17706"/>
</dbReference>
<reference evidence="3" key="1">
    <citation type="submission" date="2022-11" db="UniProtKB">
        <authorList>
            <consortium name="WormBaseParasite"/>
        </authorList>
    </citation>
    <scope>IDENTIFICATION</scope>
</reference>